<reference evidence="9" key="2">
    <citation type="submission" date="2020-05" db="UniProtKB">
        <authorList>
            <consortium name="EnsemblMetazoa"/>
        </authorList>
    </citation>
    <scope>IDENTIFICATION</scope>
    <source>
        <strain evidence="9">A-37</strain>
    </source>
</reference>
<dbReference type="STRING" id="139723.A0A182LRE3"/>
<dbReference type="GO" id="GO:0004674">
    <property type="term" value="F:protein serine/threonine kinase activity"/>
    <property type="evidence" value="ECO:0007669"/>
    <property type="project" value="UniProtKB-KW"/>
</dbReference>
<feature type="region of interest" description="Disordered" evidence="7">
    <location>
        <begin position="1"/>
        <end position="44"/>
    </location>
</feature>
<feature type="compositionally biased region" description="Low complexity" evidence="7">
    <location>
        <begin position="1"/>
        <end position="16"/>
    </location>
</feature>
<organism evidence="9 10">
    <name type="scientific">Anopheles culicifacies</name>
    <dbReference type="NCBI Taxonomy" id="139723"/>
    <lineage>
        <taxon>Eukaryota</taxon>
        <taxon>Metazoa</taxon>
        <taxon>Ecdysozoa</taxon>
        <taxon>Arthropoda</taxon>
        <taxon>Hexapoda</taxon>
        <taxon>Insecta</taxon>
        <taxon>Pterygota</taxon>
        <taxon>Neoptera</taxon>
        <taxon>Endopterygota</taxon>
        <taxon>Diptera</taxon>
        <taxon>Nematocera</taxon>
        <taxon>Culicoidea</taxon>
        <taxon>Culicidae</taxon>
        <taxon>Anophelinae</taxon>
        <taxon>Anopheles</taxon>
        <taxon>culicifacies species complex</taxon>
    </lineage>
</organism>
<evidence type="ECO:0000256" key="6">
    <source>
        <dbReference type="ARBA" id="ARBA00022840"/>
    </source>
</evidence>
<dbReference type="GO" id="GO:0005524">
    <property type="term" value="F:ATP binding"/>
    <property type="evidence" value="ECO:0007669"/>
    <property type="project" value="UniProtKB-KW"/>
</dbReference>
<sequence length="576" mass="64519">MDSAQQQQHQQHQQRQSRTDCDEEEDGRDVEMQPAESVNPKVAKKDAVRMAIEQQDAAVVAVPQKMEAAPDKSHMFWNRYVLHGLIDKGTFSTVSLATLRKEQHLPFAQRSQFAIKLLTPTSHPSRIEREILCMMKIGGQCNVVGLIDGFRFPDTGSVGLVMKYIPQEPFDQYYAQMTPAGVQCYMKELFIALERTHLYGVIHRDVKPSNFLHSPRNGGGPYVLVDFGLAQETNKGVLSLRTLDRPRQTEGRREDQVVPQRQDTVVMRNPLKRQSSSNTHQPLKLSNSMTKDLADVPLARQIKSAAGIIGNELRHRRSAVLENQSPNAKDLKSSSINTSVTARQSSNLPTCNCNGRPQVCNICLVKPEMNAPRAGTPGYRPPEVLLKHPDQSTAVDIWAAGVIFLSLLSKRYPFFGNVDDTKALAHIIEVFGFQRINETAISLNRTLQCTAETMQMQPYSLRRLCQHFRAIHHGREMGSERNGGNSVAPDAGGSSPPSGRDEDNFCCTNCRKSPDSCVCQRRPSVGEGDDGRTRDTDCDEYGPAAYDLLERLLEINPYERITASEALQHPYFQVEY</sequence>
<dbReference type="PROSITE" id="PS50011">
    <property type="entry name" value="PROTEIN_KINASE_DOM"/>
    <property type="match status" value="1"/>
</dbReference>
<dbReference type="Proteomes" id="UP000075883">
    <property type="component" value="Unassembled WGS sequence"/>
</dbReference>
<evidence type="ECO:0000256" key="4">
    <source>
        <dbReference type="ARBA" id="ARBA00022741"/>
    </source>
</evidence>
<dbReference type="EMBL" id="AXCM01000396">
    <property type="status" value="NOT_ANNOTATED_CDS"/>
    <property type="molecule type" value="Genomic_DNA"/>
</dbReference>
<evidence type="ECO:0000256" key="7">
    <source>
        <dbReference type="SAM" id="MobiDB-lite"/>
    </source>
</evidence>
<dbReference type="EC" id="2.7.11.1" evidence="1"/>
<evidence type="ECO:0000313" key="9">
    <source>
        <dbReference type="EnsemblMetazoa" id="ACUA000083-PA"/>
    </source>
</evidence>
<keyword evidence="6" id="KW-0067">ATP-binding</keyword>
<feature type="region of interest" description="Disordered" evidence="7">
    <location>
        <begin position="476"/>
        <end position="498"/>
    </location>
</feature>
<dbReference type="AlphaFoldDB" id="A0A182LRE3"/>
<dbReference type="Gene3D" id="3.30.200.20">
    <property type="entry name" value="Phosphorylase Kinase, domain 1"/>
    <property type="match status" value="1"/>
</dbReference>
<evidence type="ECO:0000256" key="5">
    <source>
        <dbReference type="ARBA" id="ARBA00022777"/>
    </source>
</evidence>
<dbReference type="Gene3D" id="1.10.510.10">
    <property type="entry name" value="Transferase(Phosphotransferase) domain 1"/>
    <property type="match status" value="2"/>
</dbReference>
<keyword evidence="2" id="KW-0723">Serine/threonine-protein kinase</keyword>
<keyword evidence="3" id="KW-0808">Transferase</keyword>
<dbReference type="PANTHER" id="PTHR44167">
    <property type="entry name" value="OVARIAN-SPECIFIC SERINE/THREONINE-PROTEIN KINASE LOK-RELATED"/>
    <property type="match status" value="1"/>
</dbReference>
<dbReference type="GO" id="GO:0005634">
    <property type="term" value="C:nucleus"/>
    <property type="evidence" value="ECO:0007669"/>
    <property type="project" value="TreeGrafter"/>
</dbReference>
<evidence type="ECO:0000256" key="3">
    <source>
        <dbReference type="ARBA" id="ARBA00022679"/>
    </source>
</evidence>
<evidence type="ECO:0000256" key="1">
    <source>
        <dbReference type="ARBA" id="ARBA00012513"/>
    </source>
</evidence>
<keyword evidence="4" id="KW-0547">Nucleotide-binding</keyword>
<evidence type="ECO:0000313" key="10">
    <source>
        <dbReference type="Proteomes" id="UP000075883"/>
    </source>
</evidence>
<keyword evidence="10" id="KW-1185">Reference proteome</keyword>
<dbReference type="VEuPathDB" id="VectorBase:ACUA000083"/>
<dbReference type="PANTHER" id="PTHR44167:SF23">
    <property type="entry name" value="CDC7 KINASE, ISOFORM A-RELATED"/>
    <property type="match status" value="1"/>
</dbReference>
<dbReference type="Pfam" id="PF00069">
    <property type="entry name" value="Pkinase"/>
    <property type="match status" value="2"/>
</dbReference>
<dbReference type="InterPro" id="IPR011009">
    <property type="entry name" value="Kinase-like_dom_sf"/>
</dbReference>
<keyword evidence="5" id="KW-0418">Kinase</keyword>
<name>A0A182LRE3_9DIPT</name>
<evidence type="ECO:0000259" key="8">
    <source>
        <dbReference type="PROSITE" id="PS50011"/>
    </source>
</evidence>
<dbReference type="SMART" id="SM00220">
    <property type="entry name" value="S_TKc"/>
    <property type="match status" value="1"/>
</dbReference>
<dbReference type="GO" id="GO:0044773">
    <property type="term" value="P:mitotic DNA damage checkpoint signaling"/>
    <property type="evidence" value="ECO:0007669"/>
    <property type="project" value="TreeGrafter"/>
</dbReference>
<dbReference type="EnsemblMetazoa" id="ACUA000083-RA">
    <property type="protein sequence ID" value="ACUA000083-PA"/>
    <property type="gene ID" value="ACUA000083"/>
</dbReference>
<proteinExistence type="predicted"/>
<feature type="domain" description="Protein kinase" evidence="8">
    <location>
        <begin position="80"/>
        <end position="572"/>
    </location>
</feature>
<evidence type="ECO:0000256" key="2">
    <source>
        <dbReference type="ARBA" id="ARBA00022527"/>
    </source>
</evidence>
<dbReference type="SUPFAM" id="SSF56112">
    <property type="entry name" value="Protein kinase-like (PK-like)"/>
    <property type="match status" value="1"/>
</dbReference>
<dbReference type="InterPro" id="IPR000719">
    <property type="entry name" value="Prot_kinase_dom"/>
</dbReference>
<protein>
    <recommendedName>
        <fullName evidence="1">non-specific serine/threonine protein kinase</fullName>
        <ecNumber evidence="1">2.7.11.1</ecNumber>
    </recommendedName>
</protein>
<reference evidence="10" key="1">
    <citation type="submission" date="2013-09" db="EMBL/GenBank/DDBJ databases">
        <title>The Genome Sequence of Anopheles culicifacies species A.</title>
        <authorList>
            <consortium name="The Broad Institute Genomics Platform"/>
            <person name="Neafsey D.E."/>
            <person name="Besansky N."/>
            <person name="Howell P."/>
            <person name="Walton C."/>
            <person name="Young S.K."/>
            <person name="Zeng Q."/>
            <person name="Gargeya S."/>
            <person name="Fitzgerald M."/>
            <person name="Haas B."/>
            <person name="Abouelleil A."/>
            <person name="Allen A.W."/>
            <person name="Alvarado L."/>
            <person name="Arachchi H.M."/>
            <person name="Berlin A.M."/>
            <person name="Chapman S.B."/>
            <person name="Gainer-Dewar J."/>
            <person name="Goldberg J."/>
            <person name="Griggs A."/>
            <person name="Gujja S."/>
            <person name="Hansen M."/>
            <person name="Howarth C."/>
            <person name="Imamovic A."/>
            <person name="Ireland A."/>
            <person name="Larimer J."/>
            <person name="McCowan C."/>
            <person name="Murphy C."/>
            <person name="Pearson M."/>
            <person name="Poon T.W."/>
            <person name="Priest M."/>
            <person name="Roberts A."/>
            <person name="Saif S."/>
            <person name="Shea T."/>
            <person name="Sisk P."/>
            <person name="Sykes S."/>
            <person name="Wortman J."/>
            <person name="Nusbaum C."/>
            <person name="Birren B."/>
        </authorList>
    </citation>
    <scope>NUCLEOTIDE SEQUENCE [LARGE SCALE GENOMIC DNA]</scope>
    <source>
        <strain evidence="10">A-37</strain>
    </source>
</reference>
<accession>A0A182LRE3</accession>